<accession>A0ABQ4KKJ9</accession>
<gene>
    <name evidence="2" type="ORF">J8TS2_27940</name>
</gene>
<feature type="transmembrane region" description="Helical" evidence="1">
    <location>
        <begin position="6"/>
        <end position="25"/>
    </location>
</feature>
<evidence type="ECO:0000256" key="1">
    <source>
        <dbReference type="SAM" id="Phobius"/>
    </source>
</evidence>
<reference evidence="2 3" key="1">
    <citation type="submission" date="2021-03" db="EMBL/GenBank/DDBJ databases">
        <title>Antimicrobial resistance genes in bacteria isolated from Japanese honey, and their potential for conferring macrolide and lincosamide resistance in the American foulbrood pathogen Paenibacillus larvae.</title>
        <authorList>
            <person name="Okamoto M."/>
            <person name="Kumagai M."/>
            <person name="Kanamori H."/>
            <person name="Takamatsu D."/>
        </authorList>
    </citation>
    <scope>NUCLEOTIDE SEQUENCE [LARGE SCALE GENOMIC DNA]</scope>
    <source>
        <strain evidence="2 3">J8TS2</strain>
    </source>
</reference>
<protein>
    <submittedName>
        <fullName evidence="2">Uncharacterized protein</fullName>
    </submittedName>
</protein>
<comment type="caution">
    <text evidence="2">The sequence shown here is derived from an EMBL/GenBank/DDBJ whole genome shotgun (WGS) entry which is preliminary data.</text>
</comment>
<organism evidence="2 3">
    <name type="scientific">Lederbergia ruris</name>
    <dbReference type="NCBI Taxonomy" id="217495"/>
    <lineage>
        <taxon>Bacteria</taxon>
        <taxon>Bacillati</taxon>
        <taxon>Bacillota</taxon>
        <taxon>Bacilli</taxon>
        <taxon>Bacillales</taxon>
        <taxon>Bacillaceae</taxon>
        <taxon>Lederbergia</taxon>
    </lineage>
</organism>
<name>A0ABQ4KKJ9_9BACI</name>
<proteinExistence type="predicted"/>
<sequence length="100" mass="11418">MLGILLIIGSFLLVILSFIWGFIDIRKNRHQENWKKYRVAAFLFTIGFILSVGYILVAKKFNDNMDLTISWMFLSSGFLISSAGIFAIGYLSQQKNTDES</sequence>
<dbReference type="Proteomes" id="UP000679950">
    <property type="component" value="Unassembled WGS sequence"/>
</dbReference>
<keyword evidence="1" id="KW-1133">Transmembrane helix</keyword>
<dbReference type="RefSeq" id="WP_191967491.1">
    <property type="nucleotide sequence ID" value="NZ_BORB01000024.1"/>
</dbReference>
<keyword evidence="1" id="KW-0472">Membrane</keyword>
<feature type="transmembrane region" description="Helical" evidence="1">
    <location>
        <begin position="69"/>
        <end position="91"/>
    </location>
</feature>
<keyword evidence="3" id="KW-1185">Reference proteome</keyword>
<feature type="transmembrane region" description="Helical" evidence="1">
    <location>
        <begin position="37"/>
        <end position="57"/>
    </location>
</feature>
<keyword evidence="1" id="KW-0812">Transmembrane</keyword>
<evidence type="ECO:0000313" key="2">
    <source>
        <dbReference type="EMBL" id="GIN58475.1"/>
    </source>
</evidence>
<evidence type="ECO:0000313" key="3">
    <source>
        <dbReference type="Proteomes" id="UP000679950"/>
    </source>
</evidence>
<dbReference type="EMBL" id="BORB01000024">
    <property type="protein sequence ID" value="GIN58475.1"/>
    <property type="molecule type" value="Genomic_DNA"/>
</dbReference>